<keyword evidence="1" id="KW-0472">Membrane</keyword>
<gene>
    <name evidence="2" type="ORF">MNBD_ACTINO02-1336</name>
</gene>
<evidence type="ECO:0000256" key="1">
    <source>
        <dbReference type="SAM" id="Phobius"/>
    </source>
</evidence>
<organism evidence="2">
    <name type="scientific">hydrothermal vent metagenome</name>
    <dbReference type="NCBI Taxonomy" id="652676"/>
    <lineage>
        <taxon>unclassified sequences</taxon>
        <taxon>metagenomes</taxon>
        <taxon>ecological metagenomes</taxon>
    </lineage>
</organism>
<reference evidence="2" key="1">
    <citation type="submission" date="2018-06" db="EMBL/GenBank/DDBJ databases">
        <authorList>
            <person name="Zhirakovskaya E."/>
        </authorList>
    </citation>
    <scope>NUCLEOTIDE SEQUENCE</scope>
</reference>
<feature type="transmembrane region" description="Helical" evidence="1">
    <location>
        <begin position="247"/>
        <end position="265"/>
    </location>
</feature>
<evidence type="ECO:0008006" key="3">
    <source>
        <dbReference type="Google" id="ProtNLM"/>
    </source>
</evidence>
<evidence type="ECO:0000313" key="2">
    <source>
        <dbReference type="EMBL" id="VAW05255.1"/>
    </source>
</evidence>
<sequence>MRSWRLMDVFTEAVRNIAASGTRAVMFGAAAALVVGALAYVELTTTADLLAFEDGFVTAGGNVVVATTDDGLDAARCAALASQRGVVSSVAVVTGPLVEVDQAPGTLFNTASVTVGALDQFVLGSSLSSADTVDRWVVGASAAQELGVGEGMWLGVDGGESRQVGVIIDTEVRNPRMQRWIMTVVPAAGTADECWVEFAPGARAGREEFVATIFADSADVVVAPWIRLDQFSRNSVAELAARPQADGWLIAGLVLAGISWLATWFRRSQIGLYRAVGT</sequence>
<proteinExistence type="predicted"/>
<name>A0A3B0SH85_9ZZZZ</name>
<keyword evidence="1" id="KW-0812">Transmembrane</keyword>
<keyword evidence="1" id="KW-1133">Transmembrane helix</keyword>
<accession>A0A3B0SH85</accession>
<dbReference type="EMBL" id="UOEK01000313">
    <property type="protein sequence ID" value="VAW05255.1"/>
    <property type="molecule type" value="Genomic_DNA"/>
</dbReference>
<dbReference type="AlphaFoldDB" id="A0A3B0SH85"/>
<protein>
    <recommendedName>
        <fullName evidence="3">MacB-like periplasmic core domain-containing protein</fullName>
    </recommendedName>
</protein>
<feature type="non-terminal residue" evidence="2">
    <location>
        <position position="278"/>
    </location>
</feature>